<dbReference type="InterPro" id="IPR027417">
    <property type="entry name" value="P-loop_NTPase"/>
</dbReference>
<dbReference type="GO" id="GO:0005524">
    <property type="term" value="F:ATP binding"/>
    <property type="evidence" value="ECO:0007669"/>
    <property type="project" value="InterPro"/>
</dbReference>
<dbReference type="Pfam" id="PF00004">
    <property type="entry name" value="AAA"/>
    <property type="match status" value="1"/>
</dbReference>
<name>A0A8S5RYJ1_9CAUD</name>
<protein>
    <submittedName>
        <fullName evidence="3">ATPase</fullName>
    </submittedName>
</protein>
<comment type="similarity">
    <text evidence="1">Belongs to the AAA ATPase family. BCS1 subfamily.</text>
</comment>
<reference evidence="3" key="1">
    <citation type="journal article" date="2021" name="Proc. Natl. Acad. Sci. U.S.A.">
        <title>A Catalog of Tens of Thousands of Viruses from Human Metagenomes Reveals Hidden Associations with Chronic Diseases.</title>
        <authorList>
            <person name="Tisza M.J."/>
            <person name="Buck C.B."/>
        </authorList>
    </citation>
    <scope>NUCLEOTIDE SEQUENCE</scope>
    <source>
        <strain evidence="3">CtNQV2</strain>
    </source>
</reference>
<dbReference type="InterPro" id="IPR003959">
    <property type="entry name" value="ATPase_AAA_core"/>
</dbReference>
<accession>A0A8S5RYJ1</accession>
<dbReference type="GO" id="GO:0016887">
    <property type="term" value="F:ATP hydrolysis activity"/>
    <property type="evidence" value="ECO:0007669"/>
    <property type="project" value="InterPro"/>
</dbReference>
<evidence type="ECO:0000259" key="2">
    <source>
        <dbReference type="SMART" id="SM00382"/>
    </source>
</evidence>
<dbReference type="SUPFAM" id="SSF52540">
    <property type="entry name" value="P-loop containing nucleoside triphosphate hydrolases"/>
    <property type="match status" value="1"/>
</dbReference>
<sequence length="327" mass="38272">MTEVENYTDDFFYDGDERTIGKNDYCNFMIEGSDFFPCKKVSKSLPNGYYTIRKDYTRGIFFRKKEVNLDRLVKFDSYPMYQLILKDIETFWNSEEEYVKRGRVYKRNMLLYSPPGMGKTSLINLLVEDLVKNRNGFVLSLTDDNDILNFNDAMSYIRAIMPTKPIIVIIEDIDNFIGEGADNKLETEILNMLDGINKHSNILTIATTNYPENLTERYLKRPSRFNRKFSFTYPDEALRREFLTKVNLAEDIAKIDLDKWVKETEGWTVDYLKELSDSVFINGYTEEESFKEINEMIKTNIVKNDKPKNKQGGIGLRPTNPCIVKNM</sequence>
<dbReference type="EMBL" id="BK032510">
    <property type="protein sequence ID" value="DAF43639.1"/>
    <property type="molecule type" value="Genomic_DNA"/>
</dbReference>
<dbReference type="InterPro" id="IPR050747">
    <property type="entry name" value="Mitochondrial_chaperone_BCS1"/>
</dbReference>
<evidence type="ECO:0000256" key="1">
    <source>
        <dbReference type="ARBA" id="ARBA00007448"/>
    </source>
</evidence>
<feature type="domain" description="AAA+ ATPase" evidence="2">
    <location>
        <begin position="105"/>
        <end position="235"/>
    </location>
</feature>
<proteinExistence type="inferred from homology"/>
<dbReference type="Gene3D" id="3.40.50.300">
    <property type="entry name" value="P-loop containing nucleotide triphosphate hydrolases"/>
    <property type="match status" value="1"/>
</dbReference>
<dbReference type="SMART" id="SM00382">
    <property type="entry name" value="AAA"/>
    <property type="match status" value="1"/>
</dbReference>
<dbReference type="InterPro" id="IPR003593">
    <property type="entry name" value="AAA+_ATPase"/>
</dbReference>
<evidence type="ECO:0000313" key="3">
    <source>
        <dbReference type="EMBL" id="DAF43639.1"/>
    </source>
</evidence>
<dbReference type="PANTHER" id="PTHR23070">
    <property type="entry name" value="BCS1 AAA-TYPE ATPASE"/>
    <property type="match status" value="1"/>
</dbReference>
<organism evidence="3">
    <name type="scientific">Myoviridae sp. ctNQV2</name>
    <dbReference type="NCBI Taxonomy" id="2827683"/>
    <lineage>
        <taxon>Viruses</taxon>
        <taxon>Duplodnaviria</taxon>
        <taxon>Heunggongvirae</taxon>
        <taxon>Uroviricota</taxon>
        <taxon>Caudoviricetes</taxon>
    </lineage>
</organism>